<gene>
    <name evidence="1" type="ORF">Sradi_3168800</name>
</gene>
<accession>A0AAW2RGR2</accession>
<dbReference type="AlphaFoldDB" id="A0AAW2RGR2"/>
<name>A0AAW2RGR2_SESRA</name>
<proteinExistence type="predicted"/>
<protein>
    <submittedName>
        <fullName evidence="1">Uncharacterized protein</fullName>
    </submittedName>
</protein>
<reference evidence="1" key="2">
    <citation type="journal article" date="2024" name="Plant">
        <title>Genomic evolution and insights into agronomic trait innovations of Sesamum species.</title>
        <authorList>
            <person name="Miao H."/>
            <person name="Wang L."/>
            <person name="Qu L."/>
            <person name="Liu H."/>
            <person name="Sun Y."/>
            <person name="Le M."/>
            <person name="Wang Q."/>
            <person name="Wei S."/>
            <person name="Zheng Y."/>
            <person name="Lin W."/>
            <person name="Duan Y."/>
            <person name="Cao H."/>
            <person name="Xiong S."/>
            <person name="Wang X."/>
            <person name="Wei L."/>
            <person name="Li C."/>
            <person name="Ma Q."/>
            <person name="Ju M."/>
            <person name="Zhao R."/>
            <person name="Li G."/>
            <person name="Mu C."/>
            <person name="Tian Q."/>
            <person name="Mei H."/>
            <person name="Zhang T."/>
            <person name="Gao T."/>
            <person name="Zhang H."/>
        </authorList>
    </citation>
    <scope>NUCLEOTIDE SEQUENCE</scope>
    <source>
        <strain evidence="1">G02</strain>
    </source>
</reference>
<evidence type="ECO:0000313" key="1">
    <source>
        <dbReference type="EMBL" id="KAL0378633.1"/>
    </source>
</evidence>
<reference evidence="1" key="1">
    <citation type="submission" date="2020-06" db="EMBL/GenBank/DDBJ databases">
        <authorList>
            <person name="Li T."/>
            <person name="Hu X."/>
            <person name="Zhang T."/>
            <person name="Song X."/>
            <person name="Zhang H."/>
            <person name="Dai N."/>
            <person name="Sheng W."/>
            <person name="Hou X."/>
            <person name="Wei L."/>
        </authorList>
    </citation>
    <scope>NUCLEOTIDE SEQUENCE</scope>
    <source>
        <strain evidence="1">G02</strain>
        <tissue evidence="1">Leaf</tissue>
    </source>
</reference>
<organism evidence="1">
    <name type="scientific">Sesamum radiatum</name>
    <name type="common">Black benniseed</name>
    <dbReference type="NCBI Taxonomy" id="300843"/>
    <lineage>
        <taxon>Eukaryota</taxon>
        <taxon>Viridiplantae</taxon>
        <taxon>Streptophyta</taxon>
        <taxon>Embryophyta</taxon>
        <taxon>Tracheophyta</taxon>
        <taxon>Spermatophyta</taxon>
        <taxon>Magnoliopsida</taxon>
        <taxon>eudicotyledons</taxon>
        <taxon>Gunneridae</taxon>
        <taxon>Pentapetalae</taxon>
        <taxon>asterids</taxon>
        <taxon>lamiids</taxon>
        <taxon>Lamiales</taxon>
        <taxon>Pedaliaceae</taxon>
        <taxon>Sesamum</taxon>
    </lineage>
</organism>
<comment type="caution">
    <text evidence="1">The sequence shown here is derived from an EMBL/GenBank/DDBJ whole genome shotgun (WGS) entry which is preliminary data.</text>
</comment>
<dbReference type="EMBL" id="JACGWJ010000013">
    <property type="protein sequence ID" value="KAL0378633.1"/>
    <property type="molecule type" value="Genomic_DNA"/>
</dbReference>
<sequence length="276" mass="31593">MQARQYPFLESDVFWIFDDLLEANLIDLPEMKWPEEAEQKDDPKYCKYQMGTQYKIASCSRIRSCNWLTKLHENAVVPSTWHQCFKYCCNGVVKKVLGDSKPFTEVESHFADAKYYIEINLKQPSKPPLKEFVPSTQEEGEGHEVLPSKKKDLILKPSSSLKCVASSNYISNGVEEDIVQTYHVTLIEDGEIEEEDAEDAPVELEEGVKATVDELKEVNLGNTEDPQPIYTSASLTQEEEEAYITLLHEFKDVFGWSYKEMLGLDPNKVNVDFDLS</sequence>